<dbReference type="Proteomes" id="UP000663852">
    <property type="component" value="Unassembled WGS sequence"/>
</dbReference>
<evidence type="ECO:0000256" key="1">
    <source>
        <dbReference type="ARBA" id="ARBA00006545"/>
    </source>
</evidence>
<dbReference type="AlphaFoldDB" id="A0A815RKE4"/>
<dbReference type="PANTHER" id="PTHR16166">
    <property type="entry name" value="VACUOLAR PROTEIN SORTING-ASSOCIATED PROTEIN VPS13"/>
    <property type="match status" value="1"/>
</dbReference>
<comment type="similarity">
    <text evidence="1">Belongs to the VPS13 family.</text>
</comment>
<sequence length="200" mass="22211">MKGAKQGGAQGFMKGLGKGFLGLVGRPASGVADLTSTSFKLIKKVATHEIIIHRIRHPRHIGRDGIVRPSIAHETLGKFIYDKFDESLHGENEGYIAHIESSITPPSLLFATTKQVIFLVEDPSSEGIFKVEWTLNYKDVKGDPTVKFNPNYIEFIIKETNAIGITKKDIIHARVIPYQTVAEARFIVDKIIETTKALEI</sequence>
<proteinExistence type="inferred from homology"/>
<dbReference type="GO" id="GO:0006623">
    <property type="term" value="P:protein targeting to vacuole"/>
    <property type="evidence" value="ECO:0007669"/>
    <property type="project" value="TreeGrafter"/>
</dbReference>
<accession>A0A815RKE4</accession>
<evidence type="ECO:0000259" key="2">
    <source>
        <dbReference type="Pfam" id="PF25037"/>
    </source>
</evidence>
<dbReference type="EMBL" id="CAJNOJ010000529">
    <property type="protein sequence ID" value="CAF1477052.1"/>
    <property type="molecule type" value="Genomic_DNA"/>
</dbReference>
<evidence type="ECO:0000313" key="4">
    <source>
        <dbReference type="Proteomes" id="UP000663852"/>
    </source>
</evidence>
<dbReference type="OrthoDB" id="428159at2759"/>
<reference evidence="3" key="1">
    <citation type="submission" date="2021-02" db="EMBL/GenBank/DDBJ databases">
        <authorList>
            <person name="Nowell W R."/>
        </authorList>
    </citation>
    <scope>NUCLEOTIDE SEQUENCE</scope>
</reference>
<name>A0A815RKE4_ADIRI</name>
<protein>
    <recommendedName>
        <fullName evidence="2">Intermembrane lipid transfer protein VPS13-like C-terminal domain-containing protein</fullName>
    </recommendedName>
</protein>
<gene>
    <name evidence="3" type="ORF">EDS130_LOCUS41184</name>
</gene>
<dbReference type="InterPro" id="IPR056748">
    <property type="entry name" value="VPS13-like_C"/>
</dbReference>
<feature type="domain" description="Intermembrane lipid transfer protein VPS13-like C-terminal" evidence="2">
    <location>
        <begin position="55"/>
        <end position="164"/>
    </location>
</feature>
<comment type="caution">
    <text evidence="3">The sequence shown here is derived from an EMBL/GenBank/DDBJ whole genome shotgun (WGS) entry which is preliminary data.</text>
</comment>
<dbReference type="Pfam" id="PF25037">
    <property type="entry name" value="VPS13_C"/>
    <property type="match status" value="1"/>
</dbReference>
<dbReference type="GO" id="GO:0045053">
    <property type="term" value="P:protein retention in Golgi apparatus"/>
    <property type="evidence" value="ECO:0007669"/>
    <property type="project" value="TreeGrafter"/>
</dbReference>
<dbReference type="PANTHER" id="PTHR16166:SF93">
    <property type="entry name" value="INTERMEMBRANE LIPID TRANSFER PROTEIN VPS13"/>
    <property type="match status" value="1"/>
</dbReference>
<dbReference type="InterPro" id="IPR026847">
    <property type="entry name" value="VPS13"/>
</dbReference>
<evidence type="ECO:0000313" key="3">
    <source>
        <dbReference type="EMBL" id="CAF1477052.1"/>
    </source>
</evidence>
<organism evidence="3 4">
    <name type="scientific">Adineta ricciae</name>
    <name type="common">Rotifer</name>
    <dbReference type="NCBI Taxonomy" id="249248"/>
    <lineage>
        <taxon>Eukaryota</taxon>
        <taxon>Metazoa</taxon>
        <taxon>Spiralia</taxon>
        <taxon>Gnathifera</taxon>
        <taxon>Rotifera</taxon>
        <taxon>Eurotatoria</taxon>
        <taxon>Bdelloidea</taxon>
        <taxon>Adinetida</taxon>
        <taxon>Adinetidae</taxon>
        <taxon>Adineta</taxon>
    </lineage>
</organism>